<feature type="region of interest" description="Disordered" evidence="1">
    <location>
        <begin position="35"/>
        <end position="55"/>
    </location>
</feature>
<feature type="compositionally biased region" description="Polar residues" evidence="1">
    <location>
        <begin position="42"/>
        <end position="55"/>
    </location>
</feature>
<sequence length="118" mass="12914">MDSRTEIRGPVHAKIGTLLKSGRWWMGVKRFAMGKPDRRDTSSVPVPSDGRQTGGWQFWETARSSDGGLDGINKSAGLVVRVGARDRIDSGRASDSEIRHRGPANLSGTVWLYFVGSE</sequence>
<dbReference type="EMBL" id="BCWF01000020">
    <property type="protein sequence ID" value="GAT25525.1"/>
    <property type="molecule type" value="Genomic_DNA"/>
</dbReference>
<protein>
    <submittedName>
        <fullName evidence="2">Uncharacterized protein</fullName>
    </submittedName>
</protein>
<reference evidence="2 3" key="1">
    <citation type="journal article" date="2016" name="DNA Res.">
        <title>Genome sequence of Aspergillus luchuensis NBRC 4314.</title>
        <authorList>
            <person name="Yamada O."/>
            <person name="Machida M."/>
            <person name="Hosoyama A."/>
            <person name="Goto M."/>
            <person name="Takahashi T."/>
            <person name="Futagami T."/>
            <person name="Yamagata Y."/>
            <person name="Takeuchi M."/>
            <person name="Kobayashi T."/>
            <person name="Koike H."/>
            <person name="Abe K."/>
            <person name="Asai K."/>
            <person name="Arita M."/>
            <person name="Fujita N."/>
            <person name="Fukuda K."/>
            <person name="Higa K."/>
            <person name="Horikawa H."/>
            <person name="Ishikawa T."/>
            <person name="Jinno K."/>
            <person name="Kato Y."/>
            <person name="Kirimura K."/>
            <person name="Mizutani O."/>
            <person name="Nakasone K."/>
            <person name="Sano M."/>
            <person name="Shiraishi Y."/>
            <person name="Tsukahara M."/>
            <person name="Gomi K."/>
        </authorList>
    </citation>
    <scope>NUCLEOTIDE SEQUENCE [LARGE SCALE GENOMIC DNA]</scope>
    <source>
        <strain evidence="2 3">RIB 2604</strain>
    </source>
</reference>
<reference evidence="3" key="2">
    <citation type="submission" date="2016-02" db="EMBL/GenBank/DDBJ databases">
        <title>Genome sequencing of Aspergillus luchuensis NBRC 4314.</title>
        <authorList>
            <person name="Yamada O."/>
        </authorList>
    </citation>
    <scope>NUCLEOTIDE SEQUENCE [LARGE SCALE GENOMIC DNA]</scope>
    <source>
        <strain evidence="3">RIB 2604</strain>
    </source>
</reference>
<evidence type="ECO:0000313" key="2">
    <source>
        <dbReference type="EMBL" id="GAT25525.1"/>
    </source>
</evidence>
<evidence type="ECO:0000256" key="1">
    <source>
        <dbReference type="SAM" id="MobiDB-lite"/>
    </source>
</evidence>
<evidence type="ECO:0000313" key="3">
    <source>
        <dbReference type="Proteomes" id="UP000075230"/>
    </source>
</evidence>
<dbReference type="AlphaFoldDB" id="A0A146FHZ5"/>
<proteinExistence type="predicted"/>
<accession>A0A146FHZ5</accession>
<dbReference type="Proteomes" id="UP000075230">
    <property type="component" value="Unassembled WGS sequence"/>
</dbReference>
<organism evidence="2 3">
    <name type="scientific">Aspergillus kawachii</name>
    <name type="common">White koji mold</name>
    <name type="synonym">Aspergillus awamori var. kawachi</name>
    <dbReference type="NCBI Taxonomy" id="1069201"/>
    <lineage>
        <taxon>Eukaryota</taxon>
        <taxon>Fungi</taxon>
        <taxon>Dikarya</taxon>
        <taxon>Ascomycota</taxon>
        <taxon>Pezizomycotina</taxon>
        <taxon>Eurotiomycetes</taxon>
        <taxon>Eurotiomycetidae</taxon>
        <taxon>Eurotiales</taxon>
        <taxon>Aspergillaceae</taxon>
        <taxon>Aspergillus</taxon>
        <taxon>Aspergillus subgen. Circumdati</taxon>
    </lineage>
</organism>
<comment type="caution">
    <text evidence="2">The sequence shown here is derived from an EMBL/GenBank/DDBJ whole genome shotgun (WGS) entry which is preliminary data.</text>
</comment>
<name>A0A146FHZ5_ASPKA</name>
<gene>
    <name evidence="2" type="ORF">RIB2604_02001020</name>
</gene>